<dbReference type="AlphaFoldDB" id="A0ABD1YV19"/>
<dbReference type="EMBL" id="JBHFFA010000003">
    <property type="protein sequence ID" value="KAL2633217.1"/>
    <property type="molecule type" value="Genomic_DNA"/>
</dbReference>
<evidence type="ECO:0000313" key="2">
    <source>
        <dbReference type="Proteomes" id="UP001605036"/>
    </source>
</evidence>
<protein>
    <submittedName>
        <fullName evidence="1">Uncharacterized protein</fullName>
    </submittedName>
</protein>
<sequence>MIQGKWGKKKSREVSGIERRVELTSAHDDVYRQQLGPTRFLPAGVQKGRDHPSRKTSRRVCRCRLESGSHSHLELAAGISRSLEAHTFLCRFFYPVFEIFDSSFCCIRLTGGGVREK</sequence>
<name>A0ABD1YV19_9MARC</name>
<reference evidence="1 2" key="1">
    <citation type="submission" date="2024-09" db="EMBL/GenBank/DDBJ databases">
        <title>Chromosome-scale assembly of Riccia fluitans.</title>
        <authorList>
            <person name="Paukszto L."/>
            <person name="Sawicki J."/>
            <person name="Karawczyk K."/>
            <person name="Piernik-Szablinska J."/>
            <person name="Szczecinska M."/>
            <person name="Mazdziarz M."/>
        </authorList>
    </citation>
    <scope>NUCLEOTIDE SEQUENCE [LARGE SCALE GENOMIC DNA]</scope>
    <source>
        <strain evidence="1">Rf_01</strain>
        <tissue evidence="1">Aerial parts of the thallus</tissue>
    </source>
</reference>
<proteinExistence type="predicted"/>
<gene>
    <name evidence="1" type="ORF">R1flu_004696</name>
</gene>
<dbReference type="Proteomes" id="UP001605036">
    <property type="component" value="Unassembled WGS sequence"/>
</dbReference>
<organism evidence="1 2">
    <name type="scientific">Riccia fluitans</name>
    <dbReference type="NCBI Taxonomy" id="41844"/>
    <lineage>
        <taxon>Eukaryota</taxon>
        <taxon>Viridiplantae</taxon>
        <taxon>Streptophyta</taxon>
        <taxon>Embryophyta</taxon>
        <taxon>Marchantiophyta</taxon>
        <taxon>Marchantiopsida</taxon>
        <taxon>Marchantiidae</taxon>
        <taxon>Marchantiales</taxon>
        <taxon>Ricciaceae</taxon>
        <taxon>Riccia</taxon>
    </lineage>
</organism>
<keyword evidence="2" id="KW-1185">Reference proteome</keyword>
<comment type="caution">
    <text evidence="1">The sequence shown here is derived from an EMBL/GenBank/DDBJ whole genome shotgun (WGS) entry which is preliminary data.</text>
</comment>
<evidence type="ECO:0000313" key="1">
    <source>
        <dbReference type="EMBL" id="KAL2633217.1"/>
    </source>
</evidence>
<accession>A0ABD1YV19</accession>